<keyword evidence="2" id="KW-1185">Reference proteome</keyword>
<proteinExistence type="predicted"/>
<organism evidence="1 2">
    <name type="scientific">Mycena venus</name>
    <dbReference type="NCBI Taxonomy" id="2733690"/>
    <lineage>
        <taxon>Eukaryota</taxon>
        <taxon>Fungi</taxon>
        <taxon>Dikarya</taxon>
        <taxon>Basidiomycota</taxon>
        <taxon>Agaricomycotina</taxon>
        <taxon>Agaricomycetes</taxon>
        <taxon>Agaricomycetidae</taxon>
        <taxon>Agaricales</taxon>
        <taxon>Marasmiineae</taxon>
        <taxon>Mycenaceae</taxon>
        <taxon>Mycena</taxon>
    </lineage>
</organism>
<accession>A0A8H6XIX0</accession>
<gene>
    <name evidence="1" type="ORF">MVEN_01792600</name>
</gene>
<evidence type="ECO:0000313" key="2">
    <source>
        <dbReference type="Proteomes" id="UP000620124"/>
    </source>
</evidence>
<name>A0A8H6XIX0_9AGAR</name>
<sequence length="160" mass="17909">MAKLDECLAAAIDVAVLDSNPRFFYHLQTRGLASLIKAVSTELVHDYRSAGENLLDRCVLDYFIQNEVPHGLRVLIEARVISPITLYRLVSTHWSKHGDADSNDFLSHNNLDIPADTVSIFFGAMATVPDLDALEWFRETFGPIIDGLVLAYCTYLEEPP</sequence>
<reference evidence="1" key="1">
    <citation type="submission" date="2020-05" db="EMBL/GenBank/DDBJ databases">
        <title>Mycena genomes resolve the evolution of fungal bioluminescence.</title>
        <authorList>
            <person name="Tsai I.J."/>
        </authorList>
    </citation>
    <scope>NUCLEOTIDE SEQUENCE</scope>
    <source>
        <strain evidence="1">CCC161011</strain>
    </source>
</reference>
<dbReference type="Proteomes" id="UP000620124">
    <property type="component" value="Unassembled WGS sequence"/>
</dbReference>
<evidence type="ECO:0000313" key="1">
    <source>
        <dbReference type="EMBL" id="KAF7342053.1"/>
    </source>
</evidence>
<dbReference type="OrthoDB" id="3066394at2759"/>
<dbReference type="AlphaFoldDB" id="A0A8H6XIX0"/>
<comment type="caution">
    <text evidence="1">The sequence shown here is derived from an EMBL/GenBank/DDBJ whole genome shotgun (WGS) entry which is preliminary data.</text>
</comment>
<dbReference type="EMBL" id="JACAZI010000017">
    <property type="protein sequence ID" value="KAF7342053.1"/>
    <property type="molecule type" value="Genomic_DNA"/>
</dbReference>
<protein>
    <submittedName>
        <fullName evidence="1">Uncharacterized protein</fullName>
    </submittedName>
</protein>